<reference evidence="5" key="1">
    <citation type="submission" date="2016-04" db="EMBL/GenBank/DDBJ databases">
        <authorList>
            <person name="Evans L.H."/>
            <person name="Alamgir A."/>
            <person name="Owens N."/>
            <person name="Weber N.D."/>
            <person name="Virtaneva K."/>
            <person name="Barbian K."/>
            <person name="Babar A."/>
            <person name="Rosenke K."/>
        </authorList>
    </citation>
    <scope>NUCLEOTIDE SEQUENCE [LARGE SCALE GENOMIC DNA]</scope>
    <source>
        <strain evidence="5">CBS 101.48</strain>
    </source>
</reference>
<dbReference type="PANTHER" id="PTHR19965">
    <property type="entry name" value="RNA AND EXPORT FACTOR BINDING PROTEIN"/>
    <property type="match status" value="1"/>
</dbReference>
<evidence type="ECO:0000256" key="1">
    <source>
        <dbReference type="ARBA" id="ARBA00022884"/>
    </source>
</evidence>
<dbReference type="InterPro" id="IPR012677">
    <property type="entry name" value="Nucleotide-bd_a/b_plait_sf"/>
</dbReference>
<proteinExistence type="predicted"/>
<evidence type="ECO:0000313" key="6">
    <source>
        <dbReference type="Proteomes" id="UP000078561"/>
    </source>
</evidence>
<dbReference type="PROSITE" id="PS50102">
    <property type="entry name" value="RRM"/>
    <property type="match status" value="1"/>
</dbReference>
<dbReference type="GO" id="GO:0005634">
    <property type="term" value="C:nucleus"/>
    <property type="evidence" value="ECO:0007669"/>
    <property type="project" value="TreeGrafter"/>
</dbReference>
<keyword evidence="1 2" id="KW-0694">RNA-binding</keyword>
<organism evidence="5">
    <name type="scientific">Absidia glauca</name>
    <name type="common">Pin mould</name>
    <dbReference type="NCBI Taxonomy" id="4829"/>
    <lineage>
        <taxon>Eukaryota</taxon>
        <taxon>Fungi</taxon>
        <taxon>Fungi incertae sedis</taxon>
        <taxon>Mucoromycota</taxon>
        <taxon>Mucoromycotina</taxon>
        <taxon>Mucoromycetes</taxon>
        <taxon>Mucorales</taxon>
        <taxon>Cunninghamellaceae</taxon>
        <taxon>Absidia</taxon>
    </lineage>
</organism>
<gene>
    <name evidence="5" type="primary">ABSGL_05888.1 scaffold 7570</name>
</gene>
<feature type="region of interest" description="Disordered" evidence="3">
    <location>
        <begin position="1"/>
        <end position="94"/>
    </location>
</feature>
<dbReference type="CDD" id="cd00590">
    <property type="entry name" value="RRM_SF"/>
    <property type="match status" value="1"/>
</dbReference>
<dbReference type="Proteomes" id="UP000078561">
    <property type="component" value="Unassembled WGS sequence"/>
</dbReference>
<dbReference type="Pfam" id="PF00076">
    <property type="entry name" value="RRM_1"/>
    <property type="match status" value="1"/>
</dbReference>
<feature type="domain" description="RRM" evidence="4">
    <location>
        <begin position="204"/>
        <end position="281"/>
    </location>
</feature>
<dbReference type="STRING" id="4829.A0A168NBJ1"/>
<feature type="compositionally biased region" description="Polar residues" evidence="3">
    <location>
        <begin position="81"/>
        <end position="94"/>
    </location>
</feature>
<evidence type="ECO:0000256" key="3">
    <source>
        <dbReference type="SAM" id="MobiDB-lite"/>
    </source>
</evidence>
<dbReference type="PANTHER" id="PTHR19965:SF82">
    <property type="entry name" value="THO COMPLEX SUBUNIT 4"/>
    <property type="match status" value="1"/>
</dbReference>
<dbReference type="SMART" id="SM00360">
    <property type="entry name" value="RRM"/>
    <property type="match status" value="1"/>
</dbReference>
<dbReference type="AlphaFoldDB" id="A0A168NBJ1"/>
<dbReference type="EMBL" id="LT553165">
    <property type="protein sequence ID" value="SAM00211.1"/>
    <property type="molecule type" value="Genomic_DNA"/>
</dbReference>
<dbReference type="InterPro" id="IPR051229">
    <property type="entry name" value="ALYREF_mRNA_export"/>
</dbReference>
<dbReference type="SUPFAM" id="SSF54928">
    <property type="entry name" value="RNA-binding domain, RBD"/>
    <property type="match status" value="1"/>
</dbReference>
<evidence type="ECO:0000313" key="5">
    <source>
        <dbReference type="EMBL" id="SAM00211.1"/>
    </source>
</evidence>
<accession>A0A168NBJ1</accession>
<dbReference type="GO" id="GO:0003729">
    <property type="term" value="F:mRNA binding"/>
    <property type="evidence" value="ECO:0007669"/>
    <property type="project" value="TreeGrafter"/>
</dbReference>
<sequence>MDLNSSLDDIIKKKRPSNQPKKGNKQQQQQQQQHQQQQQKQQSKNQKSTKSSQNKGKQQQQPQKQVGKKSGILGRLGPNGVHQQSKVNMKQPQRLQLTTASLRSKGRNAAFPKAISKLSSTTSTSTITTPTPTPKASNIVITKQVSGRNAYDGHPQQHPAFERYQPPQQQQLLMEQPIRQETSFSIRGMSAPSGISIRGESGPASVLISNLDREANSDDVRTACSQFGEVIGCEVFYDRTGRSVGEAEVEFATKVAALDCIAKLDNESADGQILRVILRERPVNKYYNKPQETRPVMASTISYPASGKMYADQIETSRYGVSTRRY</sequence>
<dbReference type="OrthoDB" id="6159137at2759"/>
<feature type="compositionally biased region" description="Low complexity" evidence="3">
    <location>
        <begin position="17"/>
        <end position="71"/>
    </location>
</feature>
<protein>
    <recommendedName>
        <fullName evidence="4">RRM domain-containing protein</fullName>
    </recommendedName>
</protein>
<dbReference type="Gene3D" id="3.30.70.330">
    <property type="match status" value="1"/>
</dbReference>
<dbReference type="InParanoid" id="A0A168NBJ1"/>
<dbReference type="OMA" id="CEIEYAD"/>
<dbReference type="InterPro" id="IPR035979">
    <property type="entry name" value="RBD_domain_sf"/>
</dbReference>
<dbReference type="InterPro" id="IPR000504">
    <property type="entry name" value="RRM_dom"/>
</dbReference>
<name>A0A168NBJ1_ABSGL</name>
<evidence type="ECO:0000259" key="4">
    <source>
        <dbReference type="PROSITE" id="PS50102"/>
    </source>
</evidence>
<evidence type="ECO:0000256" key="2">
    <source>
        <dbReference type="PROSITE-ProRule" id="PRU00176"/>
    </source>
</evidence>
<keyword evidence="6" id="KW-1185">Reference proteome</keyword>